<name>A0A1Y6F4N2_9SPHN</name>
<dbReference type="EMBL" id="FXWG01000002">
    <property type="protein sequence ID" value="SMQ69479.1"/>
    <property type="molecule type" value="Genomic_DNA"/>
</dbReference>
<evidence type="ECO:0000313" key="3">
    <source>
        <dbReference type="EMBL" id="SMQ69479.1"/>
    </source>
</evidence>
<sequence>MARRRKQGRKPWWLYLVASVVLAAVAATIWHWWDMQSWRPNESVYPDQGVEVGEANGRVAFETVRALGGKFVYLEASNGAEAKDSQFARNLAAARRTGLQAGAVHHFDPCVSADRQSANFVTVVPREGDLLPPAIALVRTADDCNPKVSDASVESELMTFINQVEMHAGKRAILKLSEGFEARYGIAGTIERDLWLVRDRFSPDYAGRPWLLWSANRALRSDISAEPVEWIVVQP</sequence>
<accession>A0A1Y6F4N2</accession>
<organism evidence="3 4">
    <name type="scientific">Altererythrobacter xiamenensis</name>
    <dbReference type="NCBI Taxonomy" id="1316679"/>
    <lineage>
        <taxon>Bacteria</taxon>
        <taxon>Pseudomonadati</taxon>
        <taxon>Pseudomonadota</taxon>
        <taxon>Alphaproteobacteria</taxon>
        <taxon>Sphingomonadales</taxon>
        <taxon>Erythrobacteraceae</taxon>
        <taxon>Altererythrobacter</taxon>
    </lineage>
</organism>
<dbReference type="GO" id="GO:0009253">
    <property type="term" value="P:peptidoglycan catabolic process"/>
    <property type="evidence" value="ECO:0007669"/>
    <property type="project" value="InterPro"/>
</dbReference>
<dbReference type="PROSITE" id="PS51904">
    <property type="entry name" value="GLYCOSYL_HYDROL_F25_2"/>
    <property type="match status" value="1"/>
</dbReference>
<keyword evidence="2" id="KW-0812">Transmembrane</keyword>
<evidence type="ECO:0000256" key="1">
    <source>
        <dbReference type="ARBA" id="ARBA00010646"/>
    </source>
</evidence>
<dbReference type="SUPFAM" id="SSF51445">
    <property type="entry name" value="(Trans)glycosidases"/>
    <property type="match status" value="1"/>
</dbReference>
<keyword evidence="2" id="KW-1133">Transmembrane helix</keyword>
<keyword evidence="2" id="KW-0472">Membrane</keyword>
<dbReference type="Pfam" id="PF01183">
    <property type="entry name" value="Glyco_hydro_25"/>
    <property type="match status" value="1"/>
</dbReference>
<dbReference type="CDD" id="cd00599">
    <property type="entry name" value="GH25_muramidase"/>
    <property type="match status" value="1"/>
</dbReference>
<comment type="similarity">
    <text evidence="1">Belongs to the glycosyl hydrolase 25 family.</text>
</comment>
<keyword evidence="4" id="KW-1185">Reference proteome</keyword>
<evidence type="ECO:0000256" key="2">
    <source>
        <dbReference type="SAM" id="Phobius"/>
    </source>
</evidence>
<reference evidence="4" key="1">
    <citation type="submission" date="2017-04" db="EMBL/GenBank/DDBJ databases">
        <authorList>
            <person name="Varghese N."/>
            <person name="Submissions S."/>
        </authorList>
    </citation>
    <scope>NUCLEOTIDE SEQUENCE [LARGE SCALE GENOMIC DNA]</scope>
</reference>
<dbReference type="Gene3D" id="3.20.20.80">
    <property type="entry name" value="Glycosidases"/>
    <property type="match status" value="1"/>
</dbReference>
<dbReference type="GO" id="GO:0003796">
    <property type="term" value="F:lysozyme activity"/>
    <property type="evidence" value="ECO:0007669"/>
    <property type="project" value="InterPro"/>
</dbReference>
<dbReference type="AlphaFoldDB" id="A0A1Y6F4N2"/>
<evidence type="ECO:0000313" key="4">
    <source>
        <dbReference type="Proteomes" id="UP000194420"/>
    </source>
</evidence>
<proteinExistence type="inferred from homology"/>
<dbReference type="RefSeq" id="WP_200810312.1">
    <property type="nucleotide sequence ID" value="NZ_FXWG01000002.1"/>
</dbReference>
<gene>
    <name evidence="3" type="ORF">SAMN06297468_1665</name>
</gene>
<feature type="transmembrane region" description="Helical" evidence="2">
    <location>
        <begin position="12"/>
        <end position="33"/>
    </location>
</feature>
<dbReference type="GO" id="GO:0016998">
    <property type="term" value="P:cell wall macromolecule catabolic process"/>
    <property type="evidence" value="ECO:0007669"/>
    <property type="project" value="InterPro"/>
</dbReference>
<protein>
    <submittedName>
        <fullName evidence="3">Lysozyme</fullName>
    </submittedName>
</protein>
<dbReference type="Proteomes" id="UP000194420">
    <property type="component" value="Unassembled WGS sequence"/>
</dbReference>
<dbReference type="InterPro" id="IPR002053">
    <property type="entry name" value="Glyco_hydro_25"/>
</dbReference>
<dbReference type="InterPro" id="IPR017853">
    <property type="entry name" value="GH"/>
</dbReference>